<dbReference type="RefSeq" id="WP_379576716.1">
    <property type="nucleotide sequence ID" value="NZ_JBHUFV010000050.1"/>
</dbReference>
<feature type="transmembrane region" description="Helical" evidence="1">
    <location>
        <begin position="139"/>
        <end position="159"/>
    </location>
</feature>
<dbReference type="Proteomes" id="UP001597368">
    <property type="component" value="Unassembled WGS sequence"/>
</dbReference>
<feature type="transmembrane region" description="Helical" evidence="1">
    <location>
        <begin position="21"/>
        <end position="44"/>
    </location>
</feature>
<keyword evidence="1" id="KW-0472">Membrane</keyword>
<gene>
    <name evidence="2" type="ORF">ACFSKW_33705</name>
</gene>
<dbReference type="EMBL" id="JBHUFV010000050">
    <property type="protein sequence ID" value="MFD1936440.1"/>
    <property type="molecule type" value="Genomic_DNA"/>
</dbReference>
<keyword evidence="3" id="KW-1185">Reference proteome</keyword>
<evidence type="ECO:0000313" key="2">
    <source>
        <dbReference type="EMBL" id="MFD1936440.1"/>
    </source>
</evidence>
<accession>A0ABW4T3B4</accession>
<organism evidence="2 3">
    <name type="scientific">Nonomuraea mangrovi</name>
    <dbReference type="NCBI Taxonomy" id="2316207"/>
    <lineage>
        <taxon>Bacteria</taxon>
        <taxon>Bacillati</taxon>
        <taxon>Actinomycetota</taxon>
        <taxon>Actinomycetes</taxon>
        <taxon>Streptosporangiales</taxon>
        <taxon>Streptosporangiaceae</taxon>
        <taxon>Nonomuraea</taxon>
    </lineage>
</organism>
<evidence type="ECO:0000256" key="1">
    <source>
        <dbReference type="SAM" id="Phobius"/>
    </source>
</evidence>
<feature type="transmembrane region" description="Helical" evidence="1">
    <location>
        <begin position="171"/>
        <end position="194"/>
    </location>
</feature>
<evidence type="ECO:0008006" key="4">
    <source>
        <dbReference type="Google" id="ProtNLM"/>
    </source>
</evidence>
<keyword evidence="1" id="KW-1133">Transmembrane helix</keyword>
<feature type="transmembrane region" description="Helical" evidence="1">
    <location>
        <begin position="299"/>
        <end position="318"/>
    </location>
</feature>
<comment type="caution">
    <text evidence="2">The sequence shown here is derived from an EMBL/GenBank/DDBJ whole genome shotgun (WGS) entry which is preliminary data.</text>
</comment>
<name>A0ABW4T3B4_9ACTN</name>
<reference evidence="3" key="1">
    <citation type="journal article" date="2019" name="Int. J. Syst. Evol. Microbiol.">
        <title>The Global Catalogue of Microorganisms (GCM) 10K type strain sequencing project: providing services to taxonomists for standard genome sequencing and annotation.</title>
        <authorList>
            <consortium name="The Broad Institute Genomics Platform"/>
            <consortium name="The Broad Institute Genome Sequencing Center for Infectious Disease"/>
            <person name="Wu L."/>
            <person name="Ma J."/>
        </authorList>
    </citation>
    <scope>NUCLEOTIDE SEQUENCE [LARGE SCALE GENOMIC DNA]</scope>
    <source>
        <strain evidence="3">ICMP 6774ER</strain>
    </source>
</reference>
<evidence type="ECO:0000313" key="3">
    <source>
        <dbReference type="Proteomes" id="UP001597368"/>
    </source>
</evidence>
<keyword evidence="1" id="KW-0812">Transmembrane</keyword>
<feature type="transmembrane region" description="Helical" evidence="1">
    <location>
        <begin position="256"/>
        <end position="279"/>
    </location>
</feature>
<sequence>MTESGSVTGSRSVPVLARGPRAWTAWAAGVWSLAFGAAGVHWAAGGAGFPFGAADPRAVQVGSLFAEAEPGSTGPAIAALGLLGVAVALVMARSAGARLPLVFAWAMSVGLVVAVPDVRVIQNFGYLFAGYTGLWDGPLLFMLFCIGGGALWAAAAWTYQGGGAREPVRWGTPVTYAAALLALPYGISRISWAMGIPLGVQPEMLAGGNATGGSVVEAVLGGLCVAGAILTLGLVQRWGEVFPRWMPLLRGRRVPIGLAVVPALCASAMLVQSGARLYLWVAKGDIVLKADGWGSFGPGLAWLPWGLALAAATYAYYLRRRAE</sequence>
<proteinExistence type="predicted"/>
<feature type="transmembrane region" description="Helical" evidence="1">
    <location>
        <begin position="99"/>
        <end position="119"/>
    </location>
</feature>
<feature type="transmembrane region" description="Helical" evidence="1">
    <location>
        <begin position="214"/>
        <end position="235"/>
    </location>
</feature>
<feature type="transmembrane region" description="Helical" evidence="1">
    <location>
        <begin position="73"/>
        <end position="92"/>
    </location>
</feature>
<protein>
    <recommendedName>
        <fullName evidence="4">DUF3995 domain-containing protein</fullName>
    </recommendedName>
</protein>